<dbReference type="SUPFAM" id="SSF50044">
    <property type="entry name" value="SH3-domain"/>
    <property type="match status" value="1"/>
</dbReference>
<feature type="domain" description="SH3" evidence="9">
    <location>
        <begin position="223"/>
        <end position="282"/>
    </location>
</feature>
<evidence type="ECO:0000259" key="9">
    <source>
        <dbReference type="PROSITE" id="PS50002"/>
    </source>
</evidence>
<dbReference type="InterPro" id="IPR001452">
    <property type="entry name" value="SH3_domain"/>
</dbReference>
<dbReference type="SMART" id="SM00288">
    <property type="entry name" value="VHS"/>
    <property type="match status" value="1"/>
</dbReference>
<dbReference type="SMART" id="SM00726">
    <property type="entry name" value="UIM"/>
    <property type="match status" value="1"/>
</dbReference>
<feature type="compositionally biased region" description="Low complexity" evidence="8">
    <location>
        <begin position="515"/>
        <end position="525"/>
    </location>
</feature>
<evidence type="ECO:0000256" key="4">
    <source>
        <dbReference type="ARBA" id="ARBA00022448"/>
    </source>
</evidence>
<dbReference type="PRINTS" id="PR00452">
    <property type="entry name" value="SH3DOMAIN"/>
</dbReference>
<dbReference type="Pfam" id="PF00018">
    <property type="entry name" value="SH3_1"/>
    <property type="match status" value="1"/>
</dbReference>
<proteinExistence type="inferred from homology"/>
<feature type="region of interest" description="Disordered" evidence="8">
    <location>
        <begin position="192"/>
        <end position="216"/>
    </location>
</feature>
<evidence type="ECO:0000256" key="2">
    <source>
        <dbReference type="ARBA" id="ARBA00009666"/>
    </source>
</evidence>
<feature type="region of interest" description="Disordered" evidence="8">
    <location>
        <begin position="469"/>
        <end position="535"/>
    </location>
</feature>
<dbReference type="PANTHER" id="PTHR45929">
    <property type="entry name" value="JAK PATHWAY SIGNAL TRANSDUCTION ADAPTOR MOLECULE"/>
    <property type="match status" value="1"/>
</dbReference>
<dbReference type="Pfam" id="PF02809">
    <property type="entry name" value="UIM"/>
    <property type="match status" value="1"/>
</dbReference>
<dbReference type="InterPro" id="IPR036028">
    <property type="entry name" value="SH3-like_dom_sf"/>
</dbReference>
<feature type="domain" description="VHS" evidence="10">
    <location>
        <begin position="27"/>
        <end position="119"/>
    </location>
</feature>
<comment type="similarity">
    <text evidence="2">Belongs to the STAM family.</text>
</comment>
<evidence type="ECO:0000256" key="8">
    <source>
        <dbReference type="SAM" id="MobiDB-lite"/>
    </source>
</evidence>
<organism evidence="11 12">
    <name type="scientific">Tegillarca granosa</name>
    <name type="common">Malaysian cockle</name>
    <name type="synonym">Anadara granosa</name>
    <dbReference type="NCBI Taxonomy" id="220873"/>
    <lineage>
        <taxon>Eukaryota</taxon>
        <taxon>Metazoa</taxon>
        <taxon>Spiralia</taxon>
        <taxon>Lophotrochozoa</taxon>
        <taxon>Mollusca</taxon>
        <taxon>Bivalvia</taxon>
        <taxon>Autobranchia</taxon>
        <taxon>Pteriomorphia</taxon>
        <taxon>Arcoida</taxon>
        <taxon>Arcoidea</taxon>
        <taxon>Arcidae</taxon>
        <taxon>Tegillarca</taxon>
    </lineage>
</organism>
<evidence type="ECO:0000256" key="5">
    <source>
        <dbReference type="ARBA" id="ARBA00022753"/>
    </source>
</evidence>
<keyword evidence="6" id="KW-0653">Protein transport</keyword>
<dbReference type="Proteomes" id="UP001217089">
    <property type="component" value="Unassembled WGS sequence"/>
</dbReference>
<dbReference type="SUPFAM" id="SSF48464">
    <property type="entry name" value="ENTH/VHS domain"/>
    <property type="match status" value="1"/>
</dbReference>
<evidence type="ECO:0000313" key="11">
    <source>
        <dbReference type="EMBL" id="KAJ8321715.1"/>
    </source>
</evidence>
<keyword evidence="5" id="KW-0967">Endosome</keyword>
<dbReference type="SMART" id="SM00326">
    <property type="entry name" value="SH3"/>
    <property type="match status" value="1"/>
</dbReference>
<dbReference type="PROSITE" id="PS50179">
    <property type="entry name" value="VHS"/>
    <property type="match status" value="1"/>
</dbReference>
<dbReference type="Gene3D" id="2.30.30.40">
    <property type="entry name" value="SH3 Domains"/>
    <property type="match status" value="1"/>
</dbReference>
<comment type="caution">
    <text evidence="11">The sequence shown here is derived from an EMBL/GenBank/DDBJ whole genome shotgun (WGS) entry which is preliminary data.</text>
</comment>
<name>A0ABQ9FZM4_TEGGR</name>
<dbReference type="PROSITE" id="PS50002">
    <property type="entry name" value="SH3"/>
    <property type="match status" value="1"/>
</dbReference>
<dbReference type="InterPro" id="IPR008942">
    <property type="entry name" value="ENTH_VHS"/>
</dbReference>
<dbReference type="EMBL" id="JARBDR010000018">
    <property type="protein sequence ID" value="KAJ8321715.1"/>
    <property type="molecule type" value="Genomic_DNA"/>
</dbReference>
<dbReference type="Gene3D" id="1.20.5.1940">
    <property type="match status" value="1"/>
</dbReference>
<dbReference type="InterPro" id="IPR003903">
    <property type="entry name" value="UIM_dom"/>
</dbReference>
<dbReference type="CDD" id="cd21388">
    <property type="entry name" value="GAT_STAM"/>
    <property type="match status" value="1"/>
</dbReference>
<keyword evidence="4" id="KW-0813">Transport</keyword>
<accession>A0ABQ9FZM4</accession>
<evidence type="ECO:0000256" key="1">
    <source>
        <dbReference type="ARBA" id="ARBA00004177"/>
    </source>
</evidence>
<dbReference type="Pfam" id="PF00790">
    <property type="entry name" value="VHS"/>
    <property type="match status" value="1"/>
</dbReference>
<feature type="compositionally biased region" description="Polar residues" evidence="8">
    <location>
        <begin position="469"/>
        <end position="514"/>
    </location>
</feature>
<reference evidence="11 12" key="1">
    <citation type="submission" date="2022-12" db="EMBL/GenBank/DDBJ databases">
        <title>Chromosome-level genome of Tegillarca granosa.</title>
        <authorList>
            <person name="Kim J."/>
        </authorList>
    </citation>
    <scope>NUCLEOTIDE SEQUENCE [LARGE SCALE GENOMIC DNA]</scope>
    <source>
        <strain evidence="11">Teg-2019</strain>
        <tissue evidence="11">Adductor muscle</tissue>
    </source>
</reference>
<evidence type="ECO:0000256" key="7">
    <source>
        <dbReference type="PROSITE-ProRule" id="PRU00192"/>
    </source>
</evidence>
<feature type="compositionally biased region" description="Polar residues" evidence="8">
    <location>
        <begin position="197"/>
        <end position="207"/>
    </location>
</feature>
<feature type="compositionally biased region" description="Pro residues" evidence="8">
    <location>
        <begin position="526"/>
        <end position="535"/>
    </location>
</feature>
<comment type="subcellular location">
    <subcellularLocation>
        <location evidence="1">Endosome</location>
    </subcellularLocation>
</comment>
<gene>
    <name evidence="11" type="ORF">KUTeg_000186</name>
</gene>
<evidence type="ECO:0000259" key="10">
    <source>
        <dbReference type="PROSITE" id="PS50179"/>
    </source>
</evidence>
<dbReference type="InterPro" id="IPR050670">
    <property type="entry name" value="STAM"/>
</dbReference>
<dbReference type="CDD" id="cd11820">
    <property type="entry name" value="SH3_STAM"/>
    <property type="match status" value="1"/>
</dbReference>
<dbReference type="InterPro" id="IPR002014">
    <property type="entry name" value="VHS_dom"/>
</dbReference>
<sequence>MRGRKTHIKKMPLFASSSPFDQDVEKATSEMNTTEDWSVILDIVDKVSQTQNGPRDCLRSIVKRLNHKLLDACVNNCGKQFHLEIASRDFISECRTLIGQKAHPKVSQRLKYMIKKWSEMKEFKDDPSLKLAPVKHGDFKWTEVSETCKTDIEMTDLKVKKTPTISSDPDVANSQQEEDDIAKAIALSLQESDKGSSRSTSLYPTNFSASSSSATYATSNRPKEVRKVRALYDFEAAEDNELTFKAGELISVLDDSDPNWWKGFNQRGEGLFPANFVTADLTVEPEESKTEKKVQFNEEVEVKTLEMSPEDVEIDEGKIDQVLQMIQNADPTGETQADDPEMLRLEEQCKMMGPLIDTELEKVDKKHASLCELNSKVIDALQMYHNLMKEDPTPYASYKGATGHPGHMSSTYGLPNMSQMPTHSLPSQTVYNDPSQYMPQMTGQGQMPSVQGQMVQMPSNQPYIPPVPSGQTYTSSANPVQQPPTVFNNNAMPSQNALPQNIQNGVPQSNIQQNSYSLPQSQQFYQPPPQQQPLL</sequence>
<dbReference type="PANTHER" id="PTHR45929:SF3">
    <property type="entry name" value="JAK PATHWAY SIGNAL TRANSDUCTION ADAPTOR MOLECULE"/>
    <property type="match status" value="1"/>
</dbReference>
<dbReference type="Gene3D" id="1.25.40.90">
    <property type="match status" value="1"/>
</dbReference>
<keyword evidence="3 7" id="KW-0728">SH3 domain</keyword>
<evidence type="ECO:0000256" key="6">
    <source>
        <dbReference type="ARBA" id="ARBA00022927"/>
    </source>
</evidence>
<dbReference type="SUPFAM" id="SSF89009">
    <property type="entry name" value="GAT-like domain"/>
    <property type="match status" value="1"/>
</dbReference>
<dbReference type="PROSITE" id="PS50330">
    <property type="entry name" value="UIM"/>
    <property type="match status" value="1"/>
</dbReference>
<evidence type="ECO:0000313" key="12">
    <source>
        <dbReference type="Proteomes" id="UP001217089"/>
    </source>
</evidence>
<keyword evidence="12" id="KW-1185">Reference proteome</keyword>
<evidence type="ECO:0000256" key="3">
    <source>
        <dbReference type="ARBA" id="ARBA00022443"/>
    </source>
</evidence>
<evidence type="ECO:0008006" key="13">
    <source>
        <dbReference type="Google" id="ProtNLM"/>
    </source>
</evidence>
<protein>
    <recommendedName>
        <fullName evidence="13">Signal transducing adapter molecule 1</fullName>
    </recommendedName>
</protein>